<accession>A0A0V0SIV4</accession>
<keyword evidence="2" id="KW-1185">Reference proteome</keyword>
<dbReference type="Proteomes" id="UP000054630">
    <property type="component" value="Unassembled WGS sequence"/>
</dbReference>
<evidence type="ECO:0000313" key="2">
    <source>
        <dbReference type="Proteomes" id="UP000054630"/>
    </source>
</evidence>
<comment type="caution">
    <text evidence="1">The sequence shown here is derived from an EMBL/GenBank/DDBJ whole genome shotgun (WGS) entry which is preliminary data.</text>
</comment>
<dbReference type="EMBL" id="JYDL01000006">
    <property type="protein sequence ID" value="KRX26728.1"/>
    <property type="molecule type" value="Genomic_DNA"/>
</dbReference>
<organism evidence="1 2">
    <name type="scientific">Trichinella nelsoni</name>
    <dbReference type="NCBI Taxonomy" id="6336"/>
    <lineage>
        <taxon>Eukaryota</taxon>
        <taxon>Metazoa</taxon>
        <taxon>Ecdysozoa</taxon>
        <taxon>Nematoda</taxon>
        <taxon>Enoplea</taxon>
        <taxon>Dorylaimia</taxon>
        <taxon>Trichinellida</taxon>
        <taxon>Trichinellidae</taxon>
        <taxon>Trichinella</taxon>
    </lineage>
</organism>
<protein>
    <submittedName>
        <fullName evidence="1">Uncharacterized protein</fullName>
    </submittedName>
</protein>
<proteinExistence type="predicted"/>
<name>A0A0V0SIV4_9BILA</name>
<reference evidence="1 2" key="1">
    <citation type="submission" date="2015-01" db="EMBL/GenBank/DDBJ databases">
        <title>Evolution of Trichinella species and genotypes.</title>
        <authorList>
            <person name="Korhonen P.K."/>
            <person name="Edoardo P."/>
            <person name="Giuseppe L.R."/>
            <person name="Gasser R.B."/>
        </authorList>
    </citation>
    <scope>NUCLEOTIDE SEQUENCE [LARGE SCALE GENOMIC DNA]</scope>
    <source>
        <strain evidence="1">ISS37</strain>
    </source>
</reference>
<gene>
    <name evidence="1" type="ORF">T07_2170</name>
</gene>
<sequence length="82" mass="9318">MMVQFTVFTADARNDFDTLVNAAPINVTGRKHEMSFIGFHNWLTQTLKLKISKFKDEIVLFVDTLCKIKTKSKILNDAVVIG</sequence>
<evidence type="ECO:0000313" key="1">
    <source>
        <dbReference type="EMBL" id="KRX26728.1"/>
    </source>
</evidence>
<dbReference type="AlphaFoldDB" id="A0A0V0SIV4"/>